<dbReference type="NCBIfam" id="NF045864">
    <property type="entry name" value="glide_MMOB1640"/>
    <property type="match status" value="1"/>
</dbReference>
<proteinExistence type="predicted"/>
<organism evidence="1 2">
    <name type="scientific">Mycoplasmopsis agassizii</name>
    <dbReference type="NCBI Taxonomy" id="33922"/>
    <lineage>
        <taxon>Bacteria</taxon>
        <taxon>Bacillati</taxon>
        <taxon>Mycoplasmatota</taxon>
        <taxon>Mycoplasmoidales</taxon>
        <taxon>Metamycoplasmataceae</taxon>
        <taxon>Mycoplasmopsis</taxon>
    </lineage>
</organism>
<dbReference type="Proteomes" id="UP000217033">
    <property type="component" value="Unassembled WGS sequence"/>
</dbReference>
<reference evidence="1" key="1">
    <citation type="submission" date="2017-08" db="EMBL/GenBank/DDBJ databases">
        <authorList>
            <person name="Alvarez-Ponce D."/>
            <person name="Weitzman C.L."/>
            <person name="Tillett R.L."/>
            <person name="Sandmeier F.C."/>
            <person name="Tracy C.R."/>
        </authorList>
    </citation>
    <scope>NUCLEOTIDE SEQUENCE [LARGE SCALE GENOMIC DNA]</scope>
    <source>
        <strain evidence="1">PS6</strain>
    </source>
</reference>
<evidence type="ECO:0000313" key="1">
    <source>
        <dbReference type="EMBL" id="PAF55518.1"/>
    </source>
</evidence>
<dbReference type="EMBL" id="NQMN01000001">
    <property type="protein sequence ID" value="PAF55518.1"/>
    <property type="molecule type" value="Genomic_DNA"/>
</dbReference>
<protein>
    <submittedName>
        <fullName evidence="1">Uncharacterized protein</fullName>
    </submittedName>
</protein>
<dbReference type="RefSeq" id="WP_084232341.1">
    <property type="nucleotide sequence ID" value="NZ_CP166874.1"/>
</dbReference>
<comment type="caution">
    <text evidence="1">The sequence shown here is derived from an EMBL/GenBank/DDBJ whole genome shotgun (WGS) entry which is preliminary data.</text>
</comment>
<keyword evidence="2" id="KW-1185">Reference proteome</keyword>
<sequence length="185" mass="21100">MSLILKTMVPEELKEIIKISEEVIDKITVISVNGSPKELTAEKQSKTSVTVHDALALIISIRNKNTYDARLVYVIAENVMIVINDEGTLISINGLLQIIPDEVFLEFYKKDVEVRSMTTEKVEDFLEINKSQSVAKIFADIGEYFTAENYQVNNNIFRLVRHRSQSIELVKKVLVKSLVAWQLKQ</sequence>
<evidence type="ECO:0000313" key="2">
    <source>
        <dbReference type="Proteomes" id="UP000217033"/>
    </source>
</evidence>
<accession>A0ABX4H6J1</accession>
<name>A0ABX4H6J1_9BACT</name>
<gene>
    <name evidence="1" type="ORF">CJF60_02465</name>
</gene>